<evidence type="ECO:0000313" key="1">
    <source>
        <dbReference type="EMBL" id="SIR38157.1"/>
    </source>
</evidence>
<organism evidence="1 2">
    <name type="scientific">Peribacillus simplex</name>
    <dbReference type="NCBI Taxonomy" id="1478"/>
    <lineage>
        <taxon>Bacteria</taxon>
        <taxon>Bacillati</taxon>
        <taxon>Bacillota</taxon>
        <taxon>Bacilli</taxon>
        <taxon>Bacillales</taxon>
        <taxon>Bacillaceae</taxon>
        <taxon>Peribacillus</taxon>
    </lineage>
</organism>
<dbReference type="RefSeq" id="WP_076368425.1">
    <property type="nucleotide sequence ID" value="NZ_FTMX01000003.1"/>
</dbReference>
<accession>A0A9X8R9N2</accession>
<proteinExistence type="predicted"/>
<gene>
    <name evidence="1" type="ORF">SAMN05878482_103485</name>
</gene>
<protein>
    <submittedName>
        <fullName evidence="1">Uncharacterized protein</fullName>
    </submittedName>
</protein>
<dbReference type="EMBL" id="FTMX01000003">
    <property type="protein sequence ID" value="SIR38157.1"/>
    <property type="molecule type" value="Genomic_DNA"/>
</dbReference>
<name>A0A9X8R9N2_9BACI</name>
<evidence type="ECO:0000313" key="2">
    <source>
        <dbReference type="Proteomes" id="UP000185829"/>
    </source>
</evidence>
<dbReference type="Proteomes" id="UP000185829">
    <property type="component" value="Unassembled WGS sequence"/>
</dbReference>
<comment type="caution">
    <text evidence="1">The sequence shown here is derived from an EMBL/GenBank/DDBJ whole genome shotgun (WGS) entry which is preliminary data.</text>
</comment>
<dbReference type="AlphaFoldDB" id="A0A9X8R9N2"/>
<reference evidence="1 2" key="1">
    <citation type="submission" date="2017-01" db="EMBL/GenBank/DDBJ databases">
        <authorList>
            <person name="Varghese N."/>
            <person name="Submissions S."/>
        </authorList>
    </citation>
    <scope>NUCLEOTIDE SEQUENCE [LARGE SCALE GENOMIC DNA]</scope>
    <source>
        <strain evidence="1 2">RUG2-6</strain>
    </source>
</reference>
<sequence>MTKPLDKILEGLTVSEIIKPTTEPTPLNEERMRLYFDAVNKPYIFYNPYSSIQRNAKLKDTDTGQQSKQNNPTS</sequence>